<evidence type="ECO:0000256" key="1">
    <source>
        <dbReference type="ARBA" id="ARBA00022527"/>
    </source>
</evidence>
<dbReference type="CDD" id="cd00180">
    <property type="entry name" value="PKc"/>
    <property type="match status" value="6"/>
</dbReference>
<keyword evidence="9" id="KW-1185">Reference proteome</keyword>
<feature type="domain" description="Protein kinase" evidence="7">
    <location>
        <begin position="26"/>
        <end position="288"/>
    </location>
</feature>
<feature type="non-terminal residue" evidence="8">
    <location>
        <position position="1"/>
    </location>
</feature>
<feature type="domain" description="Protein kinase" evidence="7">
    <location>
        <begin position="662"/>
        <end position="924"/>
    </location>
</feature>
<sequence length="1931" mass="221421">MEQAICPKTYCCTNLRRFHFGDFKKLDFSRILGRGGGGVVHEAELRGLKYAVKEFTPQPMEWPVESNTEVEFLSQLNHENIIQFFGHYSEPQLNKTLQVFAILEFCPKSLEELIWDTRKIFSYEEKKSIVGQLVKGLDYLAKRHIIHLDLKPGNILVSQEGRYKIADFGLSKKLLKQEGFMADEYEIGTLSYRAPELLKEQPYSFPIDMWSLGLVMAELWIRNYVVDGFCTASVLESINNMWSPGSKDHIDNLLVSLETPAADLVKHLLQIEPSQRATLEMVKSSSFLALYPPVYSSRPRLTAPQLPRLGRPNIAFQRPEFRPSLKTYCCTNLRRFHFGDFKKLDFSRILGRGGGGVVHEAELRGLKYAVKEFTPQPMEWPVESNTEVEFLSQLNHENIIQFFGHYSEPQLNKTLQVFAILEFCPKSLEELIWDTRKIFSYEEKKAIVGQLVKGLDYLAKRHIIHLDLKPGNILVSQEGRYKIADFGLSKKLLKQEGFMADEYEIGTLSYRAPELLKEQPYSFPIDMWSLGLVMAELWIRNYVVDGFCTASVLESINNMWAPGSKDHIDNLLVSLETPAADLVKHLLHIEPSQRATLEMVKASSFLVLYPPVYSNRPRLTAPQLPRLGRPNIAFQRPEFRPSLKTYCCTNLRRFHFGDFKKLDFSRILGRGGGGVVHEAELRGLKYAVKEFTPQPMEWPVESNTEVEFLSQLNHENIIQFFGHYSEPQLNKTLQVFAILEFCPKSLEELIWDTRKIFSYEEKKAIVGQLVKGLDYLAKRHIIHLDLKPGNILVSQEGRYKIADFGLSKKLLKQEGFMADEYEIGTLSYRAPELLKEQPYSFPIDMWSRGLVMAELWIRNYVVDGFCTASVLESINNMWAPGSKDHIDNLLVSLETPAADLVKHLLQIEPSQRATLEMVKSSSFLALYPPVYSSRPRLTAPQLPRLGCPNIAIQRPEFHPSLKTYCCTNLRRFHFGDFKKLDFSRILGRGGGGVVHEAELRGLKYAVKEFTPQPMEWPVESNTEVEFLSQLNHENIIQFFGHYSEPQLNKTLQVFAILEFCPKSLEELIWDTRKIFSYEEKKSIVGQLVKGLDYLAKRHIIHLDLKPGNILVSQEGRYKIADFGLSKKLLKQEGFMADEYEIGTLSYRAPELLKEQPYSFPIDMWSRGLVMAELWIRNYVVDGFCTASVLESINNMWSPGSKDHIDNLLVSLETPAADLVKHLLQIEPSQRATLEMVKSSSFLALYPPVYSSRPRLTAPQLPRLGRPNIAFQRPEFRPSLKTYCFTNLRRFHFGDFKKLDFSRILGRGGGGVVHEAELRGLKYAVKEFTPQPMEWPVESNTEVEFLSQLNHENIIQFFGHYSEPQLNKTLQVFAILEFCPKSLEELIWDTRKIFSYEEKKAIVGQLVKGLDYLAKRHIIHLDLKPGNILVSQEGRYKIADFGLSKKLLKQEGFMADEYEIGTLSYRAPELLKEQPYSFPIDMWSLGLVMAELWIRNYVVDGFCTASVLESINNMWAPGSKDHIDNLLVSLETPAAGLVKHLLQIEPSQRATLEMVKASSFLALYPPVYSSRPRLTAPQLPRLGRPNIAFQRPEFHPSLKVPPFNVVKRQDKRNNTRLKNRIGEREGTQILKKKTEMILGRGGGGVVHEAELRGLKYAVKEFTPQPMEWPVESNTEVEFLSQLNHENIIQFFGHYSEPQLNKTLQVFAILEFCPKSLEELIWDTRKIFSYEEKKSIVGQLVKGLDYLAKRHIIHLDLKPGNILVSQEGRYKIADFGLSKKLLKQEGFMADEYEIGTLSYRAPELLKEQPYSFPIDMWSLGLVMAELWIRNYVVDGFCTASVLESINNMWAPGSKDHIDNLLVSLETPAADLVKHLLQIEPSQRATLEMVKASSFLALYPPVYSSRPRLTAPQLPRLGRPNIAFQRPEFRPSLK</sequence>
<evidence type="ECO:0000313" key="8">
    <source>
        <dbReference type="EMBL" id="UYV77029.1"/>
    </source>
</evidence>
<keyword evidence="1" id="KW-0723">Serine/threonine-protein kinase</keyword>
<reference evidence="8 9" key="1">
    <citation type="submission" date="2022-01" db="EMBL/GenBank/DDBJ databases">
        <title>A chromosomal length assembly of Cordylochernes scorpioides.</title>
        <authorList>
            <person name="Zeh D."/>
            <person name="Zeh J."/>
        </authorList>
    </citation>
    <scope>NUCLEOTIDE SEQUENCE [LARGE SCALE GENOMIC DNA]</scope>
    <source>
        <strain evidence="8">IN4F17</strain>
        <tissue evidence="8">Whole Body</tissue>
    </source>
</reference>
<dbReference type="SMART" id="SM00220">
    <property type="entry name" value="S_TKc"/>
    <property type="match status" value="6"/>
</dbReference>
<dbReference type="EMBL" id="CP092876">
    <property type="protein sequence ID" value="UYV77029.1"/>
    <property type="molecule type" value="Genomic_DNA"/>
</dbReference>
<feature type="binding site" evidence="6">
    <location>
        <position position="1007"/>
    </location>
    <ligand>
        <name>ATP</name>
        <dbReference type="ChEBI" id="CHEBI:30616"/>
    </ligand>
</feature>
<feature type="binding site" evidence="6">
    <location>
        <position position="53"/>
    </location>
    <ligand>
        <name>ATP</name>
        <dbReference type="ChEBI" id="CHEBI:30616"/>
    </ligand>
</feature>
<feature type="binding site" evidence="6">
    <location>
        <position position="689"/>
    </location>
    <ligand>
        <name>ATP</name>
        <dbReference type="ChEBI" id="CHEBI:30616"/>
    </ligand>
</feature>
<name>A0ABY6L8C9_9ARAC</name>
<dbReference type="PROSITE" id="PS00107">
    <property type="entry name" value="PROTEIN_KINASE_ATP"/>
    <property type="match status" value="6"/>
</dbReference>
<evidence type="ECO:0000256" key="5">
    <source>
        <dbReference type="ARBA" id="ARBA00022840"/>
    </source>
</evidence>
<keyword evidence="2" id="KW-0808">Transferase</keyword>
<dbReference type="PANTHER" id="PTHR24345:SF0">
    <property type="entry name" value="CELL CYCLE SERINE_THREONINE-PROTEIN KINASE CDC5_MSD2"/>
    <property type="match status" value="1"/>
</dbReference>
<dbReference type="Gene3D" id="1.10.510.10">
    <property type="entry name" value="Transferase(Phosphotransferase) domain 1"/>
    <property type="match status" value="6"/>
</dbReference>
<evidence type="ECO:0000256" key="3">
    <source>
        <dbReference type="ARBA" id="ARBA00022741"/>
    </source>
</evidence>
<dbReference type="PANTHER" id="PTHR24345">
    <property type="entry name" value="SERINE/THREONINE-PROTEIN KINASE PLK"/>
    <property type="match status" value="1"/>
</dbReference>
<keyword evidence="4" id="KW-0418">Kinase</keyword>
<evidence type="ECO:0000259" key="7">
    <source>
        <dbReference type="PROSITE" id="PS50011"/>
    </source>
</evidence>
<evidence type="ECO:0000256" key="4">
    <source>
        <dbReference type="ARBA" id="ARBA00022777"/>
    </source>
</evidence>
<dbReference type="PROSITE" id="PS50011">
    <property type="entry name" value="PROTEIN_KINASE_DOM"/>
    <property type="match status" value="6"/>
</dbReference>
<dbReference type="Proteomes" id="UP001235939">
    <property type="component" value="Chromosome 14"/>
</dbReference>
<dbReference type="PROSITE" id="PS00108">
    <property type="entry name" value="PROTEIN_KINASE_ST"/>
    <property type="match status" value="6"/>
</dbReference>
<feature type="domain" description="Protein kinase" evidence="7">
    <location>
        <begin position="980"/>
        <end position="1242"/>
    </location>
</feature>
<dbReference type="InterPro" id="IPR017441">
    <property type="entry name" value="Protein_kinase_ATP_BS"/>
</dbReference>
<evidence type="ECO:0000256" key="6">
    <source>
        <dbReference type="PROSITE-ProRule" id="PRU10141"/>
    </source>
</evidence>
<feature type="binding site" evidence="6">
    <location>
        <position position="1658"/>
    </location>
    <ligand>
        <name>ATP</name>
        <dbReference type="ChEBI" id="CHEBI:30616"/>
    </ligand>
</feature>
<feature type="domain" description="Protein kinase" evidence="7">
    <location>
        <begin position="344"/>
        <end position="606"/>
    </location>
</feature>
<protein>
    <recommendedName>
        <fullName evidence="7">Protein kinase domain-containing protein</fullName>
    </recommendedName>
</protein>
<accession>A0ABY6L8C9</accession>
<proteinExistence type="predicted"/>
<dbReference type="Pfam" id="PF00069">
    <property type="entry name" value="Pkinase"/>
    <property type="match status" value="6"/>
</dbReference>
<keyword evidence="3 6" id="KW-0547">Nucleotide-binding</keyword>
<organism evidence="8 9">
    <name type="scientific">Cordylochernes scorpioides</name>
    <dbReference type="NCBI Taxonomy" id="51811"/>
    <lineage>
        <taxon>Eukaryota</taxon>
        <taxon>Metazoa</taxon>
        <taxon>Ecdysozoa</taxon>
        <taxon>Arthropoda</taxon>
        <taxon>Chelicerata</taxon>
        <taxon>Arachnida</taxon>
        <taxon>Pseudoscorpiones</taxon>
        <taxon>Cheliferoidea</taxon>
        <taxon>Chernetidae</taxon>
        <taxon>Cordylochernes</taxon>
    </lineage>
</organism>
<evidence type="ECO:0000313" key="9">
    <source>
        <dbReference type="Proteomes" id="UP001235939"/>
    </source>
</evidence>
<feature type="binding site" evidence="6">
    <location>
        <position position="1325"/>
    </location>
    <ligand>
        <name>ATP</name>
        <dbReference type="ChEBI" id="CHEBI:30616"/>
    </ligand>
</feature>
<feature type="domain" description="Protein kinase" evidence="7">
    <location>
        <begin position="1298"/>
        <end position="1560"/>
    </location>
</feature>
<keyword evidence="5 6" id="KW-0067">ATP-binding</keyword>
<dbReference type="InterPro" id="IPR008271">
    <property type="entry name" value="Ser/Thr_kinase_AS"/>
</dbReference>
<feature type="domain" description="Protein kinase" evidence="7">
    <location>
        <begin position="1631"/>
        <end position="1893"/>
    </location>
</feature>
<dbReference type="SUPFAM" id="SSF56112">
    <property type="entry name" value="Protein kinase-like (PK-like)"/>
    <property type="match status" value="6"/>
</dbReference>
<feature type="binding site" evidence="6">
    <location>
        <position position="371"/>
    </location>
    <ligand>
        <name>ATP</name>
        <dbReference type="ChEBI" id="CHEBI:30616"/>
    </ligand>
</feature>
<dbReference type="Gene3D" id="3.30.200.20">
    <property type="entry name" value="Phosphorylase Kinase, domain 1"/>
    <property type="match status" value="6"/>
</dbReference>
<dbReference type="InterPro" id="IPR000719">
    <property type="entry name" value="Prot_kinase_dom"/>
</dbReference>
<gene>
    <name evidence="8" type="ORF">LAZ67_14002933</name>
</gene>
<dbReference type="InterPro" id="IPR011009">
    <property type="entry name" value="Kinase-like_dom_sf"/>
</dbReference>
<evidence type="ECO:0000256" key="2">
    <source>
        <dbReference type="ARBA" id="ARBA00022679"/>
    </source>
</evidence>